<comment type="caution">
    <text evidence="1">The sequence shown here is derived from an EMBL/GenBank/DDBJ whole genome shotgun (WGS) entry which is preliminary data.</text>
</comment>
<keyword evidence="2" id="KW-1185">Reference proteome</keyword>
<proteinExistence type="predicted"/>
<dbReference type="AlphaFoldDB" id="A0A7W7C8X5"/>
<evidence type="ECO:0000313" key="1">
    <source>
        <dbReference type="EMBL" id="MBB4676622.1"/>
    </source>
</evidence>
<dbReference type="EMBL" id="JACHMH010000001">
    <property type="protein sequence ID" value="MBB4676622.1"/>
    <property type="molecule type" value="Genomic_DNA"/>
</dbReference>
<organism evidence="1 2">
    <name type="scientific">Crossiella cryophila</name>
    <dbReference type="NCBI Taxonomy" id="43355"/>
    <lineage>
        <taxon>Bacteria</taxon>
        <taxon>Bacillati</taxon>
        <taxon>Actinomycetota</taxon>
        <taxon>Actinomycetes</taxon>
        <taxon>Pseudonocardiales</taxon>
        <taxon>Pseudonocardiaceae</taxon>
        <taxon>Crossiella</taxon>
    </lineage>
</organism>
<sequence length="162" mass="18081">MSWNDFYRRRDVINAVLRQAERTGDPVLPFEDVQHAADVFADRAELLAALHYRWMLRLTGHLELALHEHGDRVEAATSAWQRLATEEPTLRRLLDAGAQTIPAAIAHEQRTLALVTGLADAREPAEQIERVGAAFLALARDGARQTRCTSTRNFLRGFAASA</sequence>
<dbReference type="RefSeq" id="WP_185002427.1">
    <property type="nucleotide sequence ID" value="NZ_BAAAUI010000079.1"/>
</dbReference>
<name>A0A7W7C8X5_9PSEU</name>
<protein>
    <submittedName>
        <fullName evidence="1">Uncharacterized protein</fullName>
    </submittedName>
</protein>
<reference evidence="1 2" key="1">
    <citation type="submission" date="2020-08" db="EMBL/GenBank/DDBJ databases">
        <title>Sequencing the genomes of 1000 actinobacteria strains.</title>
        <authorList>
            <person name="Klenk H.-P."/>
        </authorList>
    </citation>
    <scope>NUCLEOTIDE SEQUENCE [LARGE SCALE GENOMIC DNA]</scope>
    <source>
        <strain evidence="1 2">DSM 44230</strain>
    </source>
</reference>
<dbReference type="Proteomes" id="UP000533598">
    <property type="component" value="Unassembled WGS sequence"/>
</dbReference>
<gene>
    <name evidence="1" type="ORF">HNR67_002740</name>
</gene>
<accession>A0A7W7C8X5</accession>
<evidence type="ECO:0000313" key="2">
    <source>
        <dbReference type="Proteomes" id="UP000533598"/>
    </source>
</evidence>